<dbReference type="RefSeq" id="WP_109335932.1">
    <property type="nucleotide sequence ID" value="NZ_CP021355.1"/>
</dbReference>
<feature type="region of interest" description="Disordered" evidence="1">
    <location>
        <begin position="83"/>
        <end position="111"/>
    </location>
</feature>
<dbReference type="InterPro" id="IPR039569">
    <property type="entry name" value="FAS1-like_DH_region"/>
</dbReference>
<dbReference type="Pfam" id="PF13452">
    <property type="entry name" value="FAS1_DH_region"/>
    <property type="match status" value="1"/>
</dbReference>
<keyword evidence="3" id="KW-0614">Plasmid</keyword>
<organism evidence="3 4">
    <name type="scientific">Rhodococcus oxybenzonivorans</name>
    <dbReference type="NCBI Taxonomy" id="1990687"/>
    <lineage>
        <taxon>Bacteria</taxon>
        <taxon>Bacillati</taxon>
        <taxon>Actinomycetota</taxon>
        <taxon>Actinomycetes</taxon>
        <taxon>Mycobacteriales</taxon>
        <taxon>Nocardiaceae</taxon>
        <taxon>Rhodococcus</taxon>
    </lineage>
</organism>
<dbReference type="Gene3D" id="3.10.129.10">
    <property type="entry name" value="Hotdog Thioesterase"/>
    <property type="match status" value="1"/>
</dbReference>
<dbReference type="InterPro" id="IPR029069">
    <property type="entry name" value="HotDog_dom_sf"/>
</dbReference>
<gene>
    <name evidence="3" type="ORF">CBI38_34405</name>
</gene>
<geneLocation type="plasmid" evidence="4">
    <name>prb98</name>
</geneLocation>
<dbReference type="EMBL" id="CP021355">
    <property type="protein sequence ID" value="AWK76483.1"/>
    <property type="molecule type" value="Genomic_DNA"/>
</dbReference>
<sequence>MSAENERSEAKTVVADQSEGGFSFPIEAGHIMMFARALGDDNPVYYDESDEETRRRGGITAPPTFVAAAAQFDPDWPYRPRVGVEWNGSGRGPGTAPVSSGGGTSLHAEQHYEYHVPLRPGDVLRVDRELGDSWEKESRRGGMLKFSEEVTRFVNQRGELAVTARRVRVVTERTVEE</sequence>
<accession>A0A2S2C6P6</accession>
<feature type="domain" description="FAS1-like dehydratase" evidence="2">
    <location>
        <begin position="20"/>
        <end position="163"/>
    </location>
</feature>
<proteinExistence type="predicted"/>
<dbReference type="Proteomes" id="UP000245711">
    <property type="component" value="Plasmid pRB98"/>
</dbReference>
<dbReference type="KEGG" id="roz:CBI38_34405"/>
<dbReference type="SUPFAM" id="SSF54637">
    <property type="entry name" value="Thioesterase/thiol ester dehydrase-isomerase"/>
    <property type="match status" value="1"/>
</dbReference>
<reference evidence="3 4" key="1">
    <citation type="submission" date="2017-05" db="EMBL/GenBank/DDBJ databases">
        <title>Isolation of Rhodococcus sp. S2-17 biodegrading of BP-3.</title>
        <authorList>
            <person name="Lee Y."/>
            <person name="Kim K.H."/>
            <person name="Chun B.H."/>
            <person name="Jung H.S."/>
            <person name="Jeon C.O."/>
        </authorList>
    </citation>
    <scope>NUCLEOTIDE SEQUENCE [LARGE SCALE GENOMIC DNA]</scope>
    <source>
        <strain evidence="3 4">S2-17</strain>
        <plasmid evidence="4">prb98</plasmid>
    </source>
</reference>
<dbReference type="AlphaFoldDB" id="A0A2S2C6P6"/>
<evidence type="ECO:0000259" key="2">
    <source>
        <dbReference type="Pfam" id="PF13452"/>
    </source>
</evidence>
<keyword evidence="4" id="KW-1185">Reference proteome</keyword>
<evidence type="ECO:0000313" key="4">
    <source>
        <dbReference type="Proteomes" id="UP000245711"/>
    </source>
</evidence>
<dbReference type="OrthoDB" id="5415111at2"/>
<evidence type="ECO:0000313" key="3">
    <source>
        <dbReference type="EMBL" id="AWK76483.1"/>
    </source>
</evidence>
<name>A0A2S2C6P6_9NOCA</name>
<evidence type="ECO:0000256" key="1">
    <source>
        <dbReference type="SAM" id="MobiDB-lite"/>
    </source>
</evidence>
<dbReference type="CDD" id="cd03441">
    <property type="entry name" value="R_hydratase_like"/>
    <property type="match status" value="1"/>
</dbReference>
<protein>
    <recommendedName>
        <fullName evidence="2">FAS1-like dehydratase domain-containing protein</fullName>
    </recommendedName>
</protein>